<evidence type="ECO:0000256" key="1">
    <source>
        <dbReference type="SAM" id="MobiDB-lite"/>
    </source>
</evidence>
<evidence type="ECO:0000313" key="5">
    <source>
        <dbReference type="Proteomes" id="UP000265903"/>
    </source>
</evidence>
<feature type="domain" description="DUF4124" evidence="3">
    <location>
        <begin position="12"/>
        <end position="61"/>
    </location>
</feature>
<dbReference type="OrthoDB" id="7068596at2"/>
<proteinExistence type="predicted"/>
<protein>
    <recommendedName>
        <fullName evidence="3">DUF4124 domain-containing protein</fullName>
    </recommendedName>
</protein>
<feature type="chain" id="PRO_5017994071" description="DUF4124 domain-containing protein" evidence="2">
    <location>
        <begin position="20"/>
        <end position="158"/>
    </location>
</feature>
<evidence type="ECO:0000259" key="3">
    <source>
        <dbReference type="Pfam" id="PF13511"/>
    </source>
</evidence>
<dbReference type="AlphaFoldDB" id="A0A3M2R995"/>
<keyword evidence="5" id="KW-1185">Reference proteome</keyword>
<dbReference type="Pfam" id="PF13511">
    <property type="entry name" value="DUF4124"/>
    <property type="match status" value="1"/>
</dbReference>
<name>A0A3M2R995_9GAMM</name>
<dbReference type="InterPro" id="IPR025392">
    <property type="entry name" value="DUF4124"/>
</dbReference>
<accession>A0A3M2R995</accession>
<reference evidence="4 5" key="1">
    <citation type="submission" date="2018-08" db="EMBL/GenBank/DDBJ databases">
        <title>Whole Genome Sequence of the Moderate Halophilic Marine Bacterium Marinobacter litoralis Sw-45.</title>
        <authorList>
            <person name="Musa H."/>
        </authorList>
    </citation>
    <scope>NUCLEOTIDE SEQUENCE [LARGE SCALE GENOMIC DNA]</scope>
    <source>
        <strain evidence="4 5">Sw-45</strain>
    </source>
</reference>
<keyword evidence="2" id="KW-0732">Signal</keyword>
<feature type="region of interest" description="Disordered" evidence="1">
    <location>
        <begin position="35"/>
        <end position="100"/>
    </location>
</feature>
<gene>
    <name evidence="4" type="ORF">DOQ08_03145</name>
</gene>
<dbReference type="Proteomes" id="UP000265903">
    <property type="component" value="Unassembled WGS sequence"/>
</dbReference>
<comment type="caution">
    <text evidence="4">The sequence shown here is derived from an EMBL/GenBank/DDBJ whole genome shotgun (WGS) entry which is preliminary data.</text>
</comment>
<feature type="signal peptide" evidence="2">
    <location>
        <begin position="1"/>
        <end position="19"/>
    </location>
</feature>
<dbReference type="RefSeq" id="WP_114335916.1">
    <property type="nucleotide sequence ID" value="NZ_QMDL01000005.1"/>
</dbReference>
<feature type="compositionally biased region" description="Low complexity" evidence="1">
    <location>
        <begin position="50"/>
        <end position="80"/>
    </location>
</feature>
<feature type="compositionally biased region" description="Basic and acidic residues" evidence="1">
    <location>
        <begin position="81"/>
        <end position="100"/>
    </location>
</feature>
<sequence>MNRKILVFSILMAATPGLAADSSVYKWTDDNGVTHFGDRQPTGKKAEQLNVRSGTSRNTSSNRATPQERLSQLEEQQQASAERKKETALEEANRKQREANCKTAKANLKVISSNARIRVEENGEQRYLSPEEIDEQREKFEAFAEENCGPAQGGNAEK</sequence>
<organism evidence="4 5">
    <name type="scientific">Marinobacter litoralis</name>
    <dbReference type="NCBI Taxonomy" id="187981"/>
    <lineage>
        <taxon>Bacteria</taxon>
        <taxon>Pseudomonadati</taxon>
        <taxon>Pseudomonadota</taxon>
        <taxon>Gammaproteobacteria</taxon>
        <taxon>Pseudomonadales</taxon>
        <taxon>Marinobacteraceae</taxon>
        <taxon>Marinobacter</taxon>
    </lineage>
</organism>
<dbReference type="EMBL" id="QMDL01000005">
    <property type="protein sequence ID" value="RMJ01866.1"/>
    <property type="molecule type" value="Genomic_DNA"/>
</dbReference>
<evidence type="ECO:0000313" key="4">
    <source>
        <dbReference type="EMBL" id="RMJ01866.1"/>
    </source>
</evidence>
<evidence type="ECO:0000256" key="2">
    <source>
        <dbReference type="SAM" id="SignalP"/>
    </source>
</evidence>